<dbReference type="CDD" id="cd00448">
    <property type="entry name" value="YjgF_YER057c_UK114_family"/>
    <property type="match status" value="1"/>
</dbReference>
<dbReference type="Gene3D" id="3.30.1330.40">
    <property type="entry name" value="RutC-like"/>
    <property type="match status" value="1"/>
</dbReference>
<dbReference type="PANTHER" id="PTHR11803:SF58">
    <property type="entry name" value="PROTEIN HMF1-RELATED"/>
    <property type="match status" value="1"/>
</dbReference>
<comment type="similarity">
    <text evidence="1">Belongs to the RutC family.</text>
</comment>
<evidence type="ECO:0000313" key="2">
    <source>
        <dbReference type="EMBL" id="KAF9067279.1"/>
    </source>
</evidence>
<dbReference type="Proteomes" id="UP000772434">
    <property type="component" value="Unassembled WGS sequence"/>
</dbReference>
<dbReference type="InterPro" id="IPR035959">
    <property type="entry name" value="RutC-like_sf"/>
</dbReference>
<dbReference type="InterPro" id="IPR006056">
    <property type="entry name" value="RidA"/>
</dbReference>
<keyword evidence="3" id="KW-1185">Reference proteome</keyword>
<dbReference type="SUPFAM" id="SSF55298">
    <property type="entry name" value="YjgF-like"/>
    <property type="match status" value="1"/>
</dbReference>
<proteinExistence type="inferred from homology"/>
<name>A0A9P5U615_9AGAR</name>
<evidence type="ECO:0000256" key="1">
    <source>
        <dbReference type="ARBA" id="ARBA00010552"/>
    </source>
</evidence>
<dbReference type="GO" id="GO:0019239">
    <property type="term" value="F:deaminase activity"/>
    <property type="evidence" value="ECO:0007669"/>
    <property type="project" value="TreeGrafter"/>
</dbReference>
<accession>A0A9P5U615</accession>
<protein>
    <submittedName>
        <fullName evidence="2">Endoribonuclease L-PSP/chorismate mutase-like protein</fullName>
    </submittedName>
</protein>
<dbReference type="AlphaFoldDB" id="A0A9P5U615"/>
<dbReference type="NCBIfam" id="TIGR00004">
    <property type="entry name" value="Rid family detoxifying hydrolase"/>
    <property type="match status" value="1"/>
</dbReference>
<evidence type="ECO:0000313" key="3">
    <source>
        <dbReference type="Proteomes" id="UP000772434"/>
    </source>
</evidence>
<dbReference type="PANTHER" id="PTHR11803">
    <property type="entry name" value="2-IMINOBUTANOATE/2-IMINOPROPANOATE DEAMINASE RIDA"/>
    <property type="match status" value="1"/>
</dbReference>
<organism evidence="2 3">
    <name type="scientific">Rhodocollybia butyracea</name>
    <dbReference type="NCBI Taxonomy" id="206335"/>
    <lineage>
        <taxon>Eukaryota</taxon>
        <taxon>Fungi</taxon>
        <taxon>Dikarya</taxon>
        <taxon>Basidiomycota</taxon>
        <taxon>Agaricomycotina</taxon>
        <taxon>Agaricomycetes</taxon>
        <taxon>Agaricomycetidae</taxon>
        <taxon>Agaricales</taxon>
        <taxon>Marasmiineae</taxon>
        <taxon>Omphalotaceae</taxon>
        <taxon>Rhodocollybia</taxon>
    </lineage>
</organism>
<dbReference type="InterPro" id="IPR006175">
    <property type="entry name" value="YjgF/YER057c/UK114"/>
</dbReference>
<reference evidence="2" key="1">
    <citation type="submission" date="2020-11" db="EMBL/GenBank/DDBJ databases">
        <authorList>
            <consortium name="DOE Joint Genome Institute"/>
            <person name="Ahrendt S."/>
            <person name="Riley R."/>
            <person name="Andreopoulos W."/>
            <person name="Labutti K."/>
            <person name="Pangilinan J."/>
            <person name="Ruiz-Duenas F.J."/>
            <person name="Barrasa J.M."/>
            <person name="Sanchez-Garcia M."/>
            <person name="Camarero S."/>
            <person name="Miyauchi S."/>
            <person name="Serrano A."/>
            <person name="Linde D."/>
            <person name="Babiker R."/>
            <person name="Drula E."/>
            <person name="Ayuso-Fernandez I."/>
            <person name="Pacheco R."/>
            <person name="Padilla G."/>
            <person name="Ferreira P."/>
            <person name="Barriuso J."/>
            <person name="Kellner H."/>
            <person name="Castanera R."/>
            <person name="Alfaro M."/>
            <person name="Ramirez L."/>
            <person name="Pisabarro A.G."/>
            <person name="Kuo A."/>
            <person name="Tritt A."/>
            <person name="Lipzen A."/>
            <person name="He G."/>
            <person name="Yan M."/>
            <person name="Ng V."/>
            <person name="Cullen D."/>
            <person name="Martin F."/>
            <person name="Rosso M.-N."/>
            <person name="Henrissat B."/>
            <person name="Hibbett D."/>
            <person name="Martinez A.T."/>
            <person name="Grigoriev I.V."/>
        </authorList>
    </citation>
    <scope>NUCLEOTIDE SEQUENCE</scope>
    <source>
        <strain evidence="2">AH 40177</strain>
    </source>
</reference>
<dbReference type="Pfam" id="PF01042">
    <property type="entry name" value="Ribonuc_L-PSP"/>
    <property type="match status" value="1"/>
</dbReference>
<gene>
    <name evidence="2" type="ORF">BDP27DRAFT_1328974</name>
</gene>
<dbReference type="EMBL" id="JADNRY010000075">
    <property type="protein sequence ID" value="KAF9067279.1"/>
    <property type="molecule type" value="Genomic_DNA"/>
</dbReference>
<comment type="caution">
    <text evidence="2">The sequence shown here is derived from an EMBL/GenBank/DDBJ whole genome shotgun (WGS) entry which is preliminary data.</text>
</comment>
<dbReference type="OrthoDB" id="309640at2759"/>
<sequence length="161" mass="16875">MFLQRASFVAFTARPTTHLTRNAGIKSIRMNSTHPSLSIVSTPEAPGAIGPYSQAIKVGDLLFASGCIPIDPASGEIVKGGVEEQAKQALKNLTAVVTAGGSGMGKVVKTTVFLKDMNDFGAVNGVYAAAFGDHKPARSLVEVSRLPKDVLFEVECIASLK</sequence>
<dbReference type="FunFam" id="3.30.1330.40:FF:000001">
    <property type="entry name" value="L-PSP family endoribonuclease"/>
    <property type="match status" value="1"/>
</dbReference>
<dbReference type="GO" id="GO:0005829">
    <property type="term" value="C:cytosol"/>
    <property type="evidence" value="ECO:0007669"/>
    <property type="project" value="TreeGrafter"/>
</dbReference>
<dbReference type="GO" id="GO:0005739">
    <property type="term" value="C:mitochondrion"/>
    <property type="evidence" value="ECO:0007669"/>
    <property type="project" value="TreeGrafter"/>
</dbReference>